<evidence type="ECO:0000313" key="8">
    <source>
        <dbReference type="Proteomes" id="UP000514716"/>
    </source>
</evidence>
<dbReference type="GO" id="GO:0016301">
    <property type="term" value="F:kinase activity"/>
    <property type="evidence" value="ECO:0007669"/>
    <property type="project" value="UniProtKB-KW"/>
</dbReference>
<dbReference type="CDD" id="cd01167">
    <property type="entry name" value="bac_FRK"/>
    <property type="match status" value="1"/>
</dbReference>
<keyword evidence="4 7" id="KW-0418">Kinase</keyword>
<dbReference type="GO" id="GO:0005524">
    <property type="term" value="F:ATP binding"/>
    <property type="evidence" value="ECO:0007669"/>
    <property type="project" value="UniProtKB-KW"/>
</dbReference>
<evidence type="ECO:0000256" key="4">
    <source>
        <dbReference type="ARBA" id="ARBA00022777"/>
    </source>
</evidence>
<keyword evidence="2" id="KW-0808">Transferase</keyword>
<dbReference type="InterPro" id="IPR029056">
    <property type="entry name" value="Ribokinase-like"/>
</dbReference>
<dbReference type="PROSITE" id="PS00584">
    <property type="entry name" value="PFKB_KINASES_2"/>
    <property type="match status" value="1"/>
</dbReference>
<sequence>MEANRHVLIYGDAFVDYIATTKDNDLFDLYLGGATVNVSAGVSRLGVPSAFITITGDDETSSFFRRALQAEGVDLTYSIKRPSKRISGVYIHLTEANDRVFASYDNETPDLQVTADELAGEAFESASLFHFCSGTLFHPEARETTAQALQLAKSHGVICSYDVNIRPLRWESEELCRQTVLRFLPKADVLKLTVEELLFLMEADSLEAGIERLKEYRIPVVFVTDGEHGTHAVFQDETIHVPVVPVKPVDTTGAGDAFMAGIIRHVHLNGMPKNQQELVACADFGNKLGALCATRAGAITAMPKREDIEEWNRTGGSSNGHA</sequence>
<gene>
    <name evidence="7" type="ORF">H1Q58_14255</name>
</gene>
<dbReference type="PANTHER" id="PTHR43085:SF1">
    <property type="entry name" value="PSEUDOURIDINE KINASE-RELATED"/>
    <property type="match status" value="1"/>
</dbReference>
<dbReference type="KEGG" id="pdec:H1Q58_14255"/>
<dbReference type="Pfam" id="PF00294">
    <property type="entry name" value="PfkB"/>
    <property type="match status" value="1"/>
</dbReference>
<evidence type="ECO:0000256" key="1">
    <source>
        <dbReference type="ARBA" id="ARBA00010688"/>
    </source>
</evidence>
<evidence type="ECO:0000313" key="7">
    <source>
        <dbReference type="EMBL" id="QMT17111.1"/>
    </source>
</evidence>
<dbReference type="Gene3D" id="3.40.1190.20">
    <property type="match status" value="1"/>
</dbReference>
<feature type="domain" description="Carbohydrate kinase PfkB" evidence="6">
    <location>
        <begin position="5"/>
        <end position="304"/>
    </location>
</feature>
<keyword evidence="8" id="KW-1185">Reference proteome</keyword>
<dbReference type="SUPFAM" id="SSF53613">
    <property type="entry name" value="Ribokinase-like"/>
    <property type="match status" value="1"/>
</dbReference>
<dbReference type="Proteomes" id="UP000514716">
    <property type="component" value="Chromosome"/>
</dbReference>
<comment type="similarity">
    <text evidence="1">Belongs to the carbohydrate kinase PfkB family.</text>
</comment>
<reference evidence="7 8" key="1">
    <citation type="submission" date="2020-07" db="EMBL/GenBank/DDBJ databases">
        <title>Screening of a cold-adapted Planococcus bacterium producing protease in traditional shrimp paste and protease identification by genome sequencing.</title>
        <authorList>
            <person name="Gao R."/>
            <person name="Leng W."/>
            <person name="Chu Q."/>
            <person name="Wu X."/>
            <person name="Liu H."/>
            <person name="Li X."/>
        </authorList>
    </citation>
    <scope>NUCLEOTIDE SEQUENCE [LARGE SCALE GENOMIC DNA]</scope>
    <source>
        <strain evidence="7 8">XJ11</strain>
    </source>
</reference>
<protein>
    <submittedName>
        <fullName evidence="7">Carbohydrate kinase</fullName>
    </submittedName>
</protein>
<dbReference type="InterPro" id="IPR002173">
    <property type="entry name" value="Carboh/pur_kinase_PfkB_CS"/>
</dbReference>
<keyword evidence="3" id="KW-0547">Nucleotide-binding</keyword>
<dbReference type="InterPro" id="IPR011611">
    <property type="entry name" value="PfkB_dom"/>
</dbReference>
<keyword evidence="5" id="KW-0067">ATP-binding</keyword>
<dbReference type="RefSeq" id="WP_083249570.1">
    <property type="nucleotide sequence ID" value="NZ_CP059540.1"/>
</dbReference>
<dbReference type="AlphaFoldDB" id="A0A7D7MGE1"/>
<evidence type="ECO:0000259" key="6">
    <source>
        <dbReference type="Pfam" id="PF00294"/>
    </source>
</evidence>
<proteinExistence type="inferred from homology"/>
<evidence type="ECO:0000256" key="2">
    <source>
        <dbReference type="ARBA" id="ARBA00022679"/>
    </source>
</evidence>
<name>A0A7D7MGE1_PLAMR</name>
<dbReference type="InterPro" id="IPR050306">
    <property type="entry name" value="PfkB_Carbo_kinase"/>
</dbReference>
<dbReference type="PANTHER" id="PTHR43085">
    <property type="entry name" value="HEXOKINASE FAMILY MEMBER"/>
    <property type="match status" value="1"/>
</dbReference>
<evidence type="ECO:0000256" key="3">
    <source>
        <dbReference type="ARBA" id="ARBA00022741"/>
    </source>
</evidence>
<dbReference type="EMBL" id="CP059540">
    <property type="protein sequence ID" value="QMT17111.1"/>
    <property type="molecule type" value="Genomic_DNA"/>
</dbReference>
<organism evidence="7 8">
    <name type="scientific">Planococcus maritimus</name>
    <dbReference type="NCBI Taxonomy" id="192421"/>
    <lineage>
        <taxon>Bacteria</taxon>
        <taxon>Bacillati</taxon>
        <taxon>Bacillota</taxon>
        <taxon>Bacilli</taxon>
        <taxon>Bacillales</taxon>
        <taxon>Caryophanaceae</taxon>
        <taxon>Planococcus</taxon>
    </lineage>
</organism>
<accession>A0A7D7MGE1</accession>
<evidence type="ECO:0000256" key="5">
    <source>
        <dbReference type="ARBA" id="ARBA00022840"/>
    </source>
</evidence>